<sequence length="311" mass="33636">MILTNTLNPSIDISYQVESLEIGAVHRPTQMIKNAGGKGINVTKVLNDLGADVTATGYLGGANGQWIQTQLEQRNIQLQFIDIEGNTRQCIAINDGEHQTEILQAGPEISEASQALYLKQLTDIAHQYKVVTISGSTPKLINQSKTAYMIKILNTLTNSYNIVDIDGQSLKGILGQCAHIHAIKPNQSEFEDLVHQKKLSHQDIIKILKTNQLFKEVDVFVTLGSEGAIIKLKQSIYKATLPNINAVNPVGSGDATVAGIAYSVEHDLDPVTTIQTALACGTSNAMQAATGKIIQQEVDDLIKKVGVEKLG</sequence>
<dbReference type="GO" id="GO:0005829">
    <property type="term" value="C:cytosol"/>
    <property type="evidence" value="ECO:0007669"/>
    <property type="project" value="TreeGrafter"/>
</dbReference>
<dbReference type="GO" id="GO:0008443">
    <property type="term" value="F:phosphofructokinase activity"/>
    <property type="evidence" value="ECO:0007669"/>
    <property type="project" value="TreeGrafter"/>
</dbReference>
<evidence type="ECO:0000259" key="7">
    <source>
        <dbReference type="Pfam" id="PF00294"/>
    </source>
</evidence>
<comment type="similarity">
    <text evidence="1">Belongs to the carbohydrate kinase pfkB family.</text>
</comment>
<dbReference type="AlphaFoldDB" id="A0AAI8DF18"/>
<dbReference type="RefSeq" id="WP_088592145.1">
    <property type="nucleotide sequence ID" value="NZ_CP022046.2"/>
</dbReference>
<keyword evidence="3 6" id="KW-0547">Nucleotide-binding</keyword>
<dbReference type="Gene3D" id="3.40.1190.20">
    <property type="match status" value="1"/>
</dbReference>
<dbReference type="InterPro" id="IPR029056">
    <property type="entry name" value="Ribokinase-like"/>
</dbReference>
<dbReference type="Proteomes" id="UP000197058">
    <property type="component" value="Chromosome"/>
</dbReference>
<dbReference type="GO" id="GO:0009024">
    <property type="term" value="F:tagatose-6-phosphate kinase activity"/>
    <property type="evidence" value="ECO:0007669"/>
    <property type="project" value="UniProtKB-EC"/>
</dbReference>
<keyword evidence="6" id="KW-0423">Lactose metabolism</keyword>
<evidence type="ECO:0000256" key="6">
    <source>
        <dbReference type="PIRNR" id="PIRNR000535"/>
    </source>
</evidence>
<dbReference type="GO" id="GO:0005524">
    <property type="term" value="F:ATP binding"/>
    <property type="evidence" value="ECO:0007669"/>
    <property type="project" value="UniProtKB-KW"/>
</dbReference>
<gene>
    <name evidence="8" type="ORF">CEP64_00650</name>
</gene>
<name>A0AAI8DF18_MAMSC</name>
<dbReference type="InterPro" id="IPR011611">
    <property type="entry name" value="PfkB_dom"/>
</dbReference>
<proteinExistence type="inferred from homology"/>
<dbReference type="InterPro" id="IPR017583">
    <property type="entry name" value="Tagatose/fructose_Pkinase"/>
</dbReference>
<dbReference type="PROSITE" id="PS00583">
    <property type="entry name" value="PFKB_KINASES_1"/>
    <property type="match status" value="1"/>
</dbReference>
<evidence type="ECO:0000256" key="4">
    <source>
        <dbReference type="ARBA" id="ARBA00022777"/>
    </source>
</evidence>
<comment type="catalytic activity">
    <reaction evidence="6">
        <text>D-tagatofuranose 6-phosphate + ATP = D-tagatofuranose 1,6-bisphosphate + ADP + H(+)</text>
        <dbReference type="Rhea" id="RHEA:12420"/>
        <dbReference type="ChEBI" id="CHEBI:15378"/>
        <dbReference type="ChEBI" id="CHEBI:30616"/>
        <dbReference type="ChEBI" id="CHEBI:58694"/>
        <dbReference type="ChEBI" id="CHEBI:58695"/>
        <dbReference type="ChEBI" id="CHEBI:456216"/>
        <dbReference type="EC" id="2.7.1.144"/>
    </reaction>
</comment>
<dbReference type="PROSITE" id="PS00584">
    <property type="entry name" value="PFKB_KINASES_2"/>
    <property type="match status" value="1"/>
</dbReference>
<evidence type="ECO:0000256" key="5">
    <source>
        <dbReference type="ARBA" id="ARBA00022840"/>
    </source>
</evidence>
<evidence type="ECO:0000256" key="3">
    <source>
        <dbReference type="ARBA" id="ARBA00022741"/>
    </source>
</evidence>
<dbReference type="EC" id="2.7.1.144" evidence="6"/>
<dbReference type="EMBL" id="CP022046">
    <property type="protein sequence ID" value="ASE33159.1"/>
    <property type="molecule type" value="Genomic_DNA"/>
</dbReference>
<feature type="domain" description="Carbohydrate kinase PfkB" evidence="7">
    <location>
        <begin position="10"/>
        <end position="284"/>
    </location>
</feature>
<evidence type="ECO:0000256" key="2">
    <source>
        <dbReference type="ARBA" id="ARBA00022679"/>
    </source>
</evidence>
<evidence type="ECO:0000313" key="9">
    <source>
        <dbReference type="Proteomes" id="UP000197058"/>
    </source>
</evidence>
<dbReference type="PANTHER" id="PTHR46566">
    <property type="entry name" value="1-PHOSPHOFRUCTOKINASE-RELATED"/>
    <property type="match status" value="1"/>
</dbReference>
<organism evidence="8 9">
    <name type="scientific">Mammaliicoccus sciuri</name>
    <name type="common">Staphylococcus sciuri</name>
    <dbReference type="NCBI Taxonomy" id="1296"/>
    <lineage>
        <taxon>Bacteria</taxon>
        <taxon>Bacillati</taxon>
        <taxon>Bacillota</taxon>
        <taxon>Bacilli</taxon>
        <taxon>Bacillales</taxon>
        <taxon>Staphylococcaceae</taxon>
        <taxon>Mammaliicoccus</taxon>
    </lineage>
</organism>
<evidence type="ECO:0000313" key="8">
    <source>
        <dbReference type="EMBL" id="ASE33159.1"/>
    </source>
</evidence>
<dbReference type="InterPro" id="IPR002173">
    <property type="entry name" value="Carboh/pur_kinase_PfkB_CS"/>
</dbReference>
<dbReference type="Pfam" id="PF00294">
    <property type="entry name" value="PfkB"/>
    <property type="match status" value="1"/>
</dbReference>
<dbReference type="KEGG" id="sscu:CEP64_00650"/>
<comment type="similarity">
    <text evidence="6">Belongs to the carbohydrate kinase PfkB family. LacC subfamily.</text>
</comment>
<comment type="pathway">
    <text evidence="6">Carbohydrate metabolism; D-tagatose 6-phosphate degradation; D-glyceraldehyde 3-phosphate and glycerone phosphate from D-tagatose 6-phosphate: step 1/2.</text>
</comment>
<dbReference type="NCBIfam" id="TIGR03168">
    <property type="entry name" value="1-PFK"/>
    <property type="match status" value="1"/>
</dbReference>
<reference evidence="9" key="1">
    <citation type="submission" date="2017-06" db="EMBL/GenBank/DDBJ databases">
        <title>FDA dAtabase for Regulatory Grade micrObial Sequences (FDA-ARGOS): Supporting development and validation of Infectious Disease Dx tests.</title>
        <authorList>
            <person name="Goldberg B."/>
            <person name="Campos J."/>
            <person name="Tallon L."/>
            <person name="Sadzewicz L."/>
            <person name="Sengamalay N."/>
            <person name="Ott S."/>
            <person name="Godinez A."/>
            <person name="Nagaraj S."/>
            <person name="Vavikolanu K."/>
            <person name="Nadendla S."/>
            <person name="George J."/>
            <person name="Geyer C."/>
            <person name="Sichtig H."/>
        </authorList>
    </citation>
    <scope>NUCLEOTIDE SEQUENCE [LARGE SCALE GENOMIC DNA]</scope>
    <source>
        <strain evidence="9">FDAARGOS_285</strain>
    </source>
</reference>
<dbReference type="CDD" id="cd01164">
    <property type="entry name" value="FruK_PfkB_like"/>
    <property type="match status" value="1"/>
</dbReference>
<dbReference type="GO" id="GO:0005988">
    <property type="term" value="P:lactose metabolic process"/>
    <property type="evidence" value="ECO:0007669"/>
    <property type="project" value="UniProtKB-KW"/>
</dbReference>
<keyword evidence="4 8" id="KW-0418">Kinase</keyword>
<accession>A0AAI8DF18</accession>
<protein>
    <recommendedName>
        <fullName evidence="6">Tagatose-6-phosphate kinase</fullName>
        <ecNumber evidence="6">2.7.1.144</ecNumber>
    </recommendedName>
</protein>
<dbReference type="SUPFAM" id="SSF53613">
    <property type="entry name" value="Ribokinase-like"/>
    <property type="match status" value="1"/>
</dbReference>
<evidence type="ECO:0000256" key="1">
    <source>
        <dbReference type="ARBA" id="ARBA00005380"/>
    </source>
</evidence>
<dbReference type="PANTHER" id="PTHR46566:SF5">
    <property type="entry name" value="1-PHOSPHOFRUCTOKINASE"/>
    <property type="match status" value="1"/>
</dbReference>
<keyword evidence="2 6" id="KW-0808">Transferase</keyword>
<dbReference type="PIRSF" id="PIRSF000535">
    <property type="entry name" value="1PFK/6PFK/LacC"/>
    <property type="match status" value="1"/>
</dbReference>
<keyword evidence="5 6" id="KW-0067">ATP-binding</keyword>